<feature type="compositionally biased region" description="Pro residues" evidence="1">
    <location>
        <begin position="253"/>
        <end position="291"/>
    </location>
</feature>
<dbReference type="PANTHER" id="PTHR34785">
    <property type="entry name" value="ECA1 GAMETOGENESIS RELATED FAMILY PROTEIN-RELATED"/>
    <property type="match status" value="1"/>
</dbReference>
<dbReference type="Proteomes" id="UP000694240">
    <property type="component" value="Chromosome 6"/>
</dbReference>
<dbReference type="PANTHER" id="PTHR34785:SF3">
    <property type="entry name" value="ECA1 GAMETOGENESIS RELATED FAMILY PROTEIN-RELATED"/>
    <property type="match status" value="1"/>
</dbReference>
<accession>A0A8T2C8X5</accession>
<feature type="chain" id="PRO_5035904490" description="Prolamin-like domain-containing protein" evidence="2">
    <location>
        <begin position="23"/>
        <end position="460"/>
    </location>
</feature>
<dbReference type="AlphaFoldDB" id="A0A8T2C8X5"/>
<gene>
    <name evidence="3" type="ORF">ISN45_Aa01g030010</name>
</gene>
<evidence type="ECO:0000313" key="3">
    <source>
        <dbReference type="EMBL" id="KAG7594233.1"/>
    </source>
</evidence>
<evidence type="ECO:0000313" key="4">
    <source>
        <dbReference type="Proteomes" id="UP000694240"/>
    </source>
</evidence>
<comment type="caution">
    <text evidence="3">The sequence shown here is derived from an EMBL/GenBank/DDBJ whole genome shotgun (WGS) entry which is preliminary data.</text>
</comment>
<keyword evidence="4" id="KW-1185">Reference proteome</keyword>
<feature type="compositionally biased region" description="Pro residues" evidence="1">
    <location>
        <begin position="74"/>
        <end position="246"/>
    </location>
</feature>
<name>A0A8T2C8X5_9BRAS</name>
<reference evidence="3 4" key="1">
    <citation type="submission" date="2020-12" db="EMBL/GenBank/DDBJ databases">
        <title>Concerted genomic and epigenomic changes stabilize Arabidopsis allopolyploids.</title>
        <authorList>
            <person name="Chen Z."/>
        </authorList>
    </citation>
    <scope>NUCLEOTIDE SEQUENCE [LARGE SCALE GENOMIC DNA]</scope>
    <source>
        <strain evidence="3">Allo738</strain>
        <tissue evidence="3">Leaf</tissue>
    </source>
</reference>
<feature type="region of interest" description="Disordered" evidence="1">
    <location>
        <begin position="71"/>
        <end position="294"/>
    </location>
</feature>
<evidence type="ECO:0000256" key="1">
    <source>
        <dbReference type="SAM" id="MobiDB-lite"/>
    </source>
</evidence>
<proteinExistence type="predicted"/>
<keyword evidence="2" id="KW-0732">Signal</keyword>
<evidence type="ECO:0000256" key="2">
    <source>
        <dbReference type="SAM" id="SignalP"/>
    </source>
</evidence>
<evidence type="ECO:0008006" key="5">
    <source>
        <dbReference type="Google" id="ProtNLM"/>
    </source>
</evidence>
<organism evidence="3 4">
    <name type="scientific">Arabidopsis thaliana x Arabidopsis arenosa</name>
    <dbReference type="NCBI Taxonomy" id="1240361"/>
    <lineage>
        <taxon>Eukaryota</taxon>
        <taxon>Viridiplantae</taxon>
        <taxon>Streptophyta</taxon>
        <taxon>Embryophyta</taxon>
        <taxon>Tracheophyta</taxon>
        <taxon>Spermatophyta</taxon>
        <taxon>Magnoliopsida</taxon>
        <taxon>eudicotyledons</taxon>
        <taxon>Gunneridae</taxon>
        <taxon>Pentapetalae</taxon>
        <taxon>rosids</taxon>
        <taxon>malvids</taxon>
        <taxon>Brassicales</taxon>
        <taxon>Brassicaceae</taxon>
        <taxon>Camelineae</taxon>
        <taxon>Arabidopsis</taxon>
    </lineage>
</organism>
<protein>
    <recommendedName>
        <fullName evidence="5">Prolamin-like domain-containing protein</fullName>
    </recommendedName>
</protein>
<sequence length="460" mass="49583">MKSLIFLVPLLCLIISPTTTIASWPKPSEVSNEDMVVNTDHNHYFGNKLNYEDSKVWKCTYNNGSGAAISISYPSPPHPPSPKPPTPSSRPPSPLSPKKSPPPPKPSPPPRTPKKSPPPKPSSPPPTPKKSPPLPKPSSPPPTPKKSPPPPKPSLPPPSPKKSPPPPKQSPSPPKPSSPPPTPKKSPPSPKPSLSPPKPSSPPPSPKRSPPPPKPSPSPSKPSTPPPTAKKSPPPPRPSQPPPKPSPPRRKPSPPIPKPSTSPPTPKISPPSPKPSPPRPIPKKSPPPPTTPAHRYPNPWVHFANCISEFGPSAICKQQMEVSYYRRGFLVSDYCCNLIVNMRHECTDVILGFFTDPFFVPLIRYTCHVNHRIGANSEKTRCDHRNSEFPRKSGGDSAEKFTGPAMGMWICGPLMSLIDTVVIGQGSSIELAALGTLFSHQPITTRAHVSRVKHALTREL</sequence>
<dbReference type="EMBL" id="JAEFBK010000006">
    <property type="protein sequence ID" value="KAG7594233.1"/>
    <property type="molecule type" value="Genomic_DNA"/>
</dbReference>
<feature type="signal peptide" evidence="2">
    <location>
        <begin position="1"/>
        <end position="22"/>
    </location>
</feature>